<feature type="transmembrane region" description="Helical" evidence="1">
    <location>
        <begin position="7"/>
        <end position="27"/>
    </location>
</feature>
<keyword evidence="1" id="KW-0472">Membrane</keyword>
<sequence>MRRVVYLLMKLMILIILSLSFFSYAMFQGGFTSWFLFYISVPFLVYFLCFIFYPIRDWQVERILNDEKIEAGNSIRVTLNFKRRLRFPISYLIIEETVPKSLSHVFNPYHWSEILTQGQFNKRDMNERHLLYPNFRKHLSYQYQLTNLPRGIHTMQFVSITVSDIFGFIKKTVELPVQTTFYVTPKKINVQLDFSTYRQELGDKHVSTMHANRSNLISGARPYMPGDRLSSIHWKATAKTASLMTKDFDQEFNCDGTILLFGFNNHPAFEWNLSVCQMLLSIMKLKNLRVDCLFGGDKSVSLSNGSSHESLTDFFTQLKAGATESIVQSVFDRYQSTYDKGTFIVVFTDRLTDQIVRQLKLLSTQQRKLTIYVTRTRNGKMGDEARLELELRNARINVYSMSEAEIKQQRGVVTI</sequence>
<evidence type="ECO:0000313" key="4">
    <source>
        <dbReference type="Proteomes" id="UP000006294"/>
    </source>
</evidence>
<dbReference type="AlphaFoldDB" id="K0IZZ6"/>
<dbReference type="OrthoDB" id="140416at2"/>
<dbReference type="InterPro" id="IPR002881">
    <property type="entry name" value="DUF58"/>
</dbReference>
<dbReference type="PANTHER" id="PTHR34351">
    <property type="entry name" value="SLR1927 PROTEIN-RELATED"/>
    <property type="match status" value="1"/>
</dbReference>
<dbReference type="Pfam" id="PF01882">
    <property type="entry name" value="DUF58"/>
    <property type="match status" value="1"/>
</dbReference>
<dbReference type="PATRIC" id="fig|698758.3.peg.394"/>
<dbReference type="KEGG" id="axl:AXY_03900"/>
<keyword evidence="4" id="KW-1185">Reference proteome</keyword>
<name>K0IZZ6_AMPXN</name>
<dbReference type="PANTHER" id="PTHR34351:SF2">
    <property type="entry name" value="DUF58 DOMAIN-CONTAINING PROTEIN"/>
    <property type="match status" value="1"/>
</dbReference>
<reference evidence="3 4" key="1">
    <citation type="submission" date="2011-01" db="EMBL/GenBank/DDBJ databases">
        <title>Whole genome sequence of Amphibacillus xylinus NBRC 15112.</title>
        <authorList>
            <person name="Nakazawa H."/>
            <person name="Katano Y."/>
            <person name="Nakamura S."/>
            <person name="Sasagawa M."/>
            <person name="Fukada J."/>
            <person name="Arai T."/>
            <person name="Sasakura N."/>
            <person name="Mochizuki D."/>
            <person name="Hosoyama A."/>
            <person name="Harada K."/>
            <person name="Horikawa H."/>
            <person name="Kato Y."/>
            <person name="Harada T."/>
            <person name="Sasaki K."/>
            <person name="Sekiguchi M."/>
            <person name="Hodoyama M."/>
            <person name="Nishiko R."/>
            <person name="Narita H."/>
            <person name="Hanamaki A."/>
            <person name="Hata C."/>
            <person name="Konno Y."/>
            <person name="Niimura Y."/>
            <person name="Yamazaki S."/>
            <person name="Fujita N."/>
        </authorList>
    </citation>
    <scope>NUCLEOTIDE SEQUENCE [LARGE SCALE GENOMIC DNA]</scope>
    <source>
        <strain evidence="4">ATCC 51415 / DSM 6626 / JCM 7361 / LMG 17667 / NBRC 15112 / Ep01</strain>
    </source>
</reference>
<dbReference type="HOGENOM" id="CLU_026152_0_0_9"/>
<organism evidence="3 4">
    <name type="scientific">Amphibacillus xylanus (strain ATCC 51415 / DSM 6626 / JCM 7361 / LMG 17667 / NBRC 15112 / Ep01)</name>
    <dbReference type="NCBI Taxonomy" id="698758"/>
    <lineage>
        <taxon>Bacteria</taxon>
        <taxon>Bacillati</taxon>
        <taxon>Bacillota</taxon>
        <taxon>Bacilli</taxon>
        <taxon>Bacillales</taxon>
        <taxon>Bacillaceae</taxon>
        <taxon>Amphibacillus</taxon>
    </lineage>
</organism>
<evidence type="ECO:0000256" key="1">
    <source>
        <dbReference type="SAM" id="Phobius"/>
    </source>
</evidence>
<dbReference type="RefSeq" id="WP_015009128.1">
    <property type="nucleotide sequence ID" value="NC_018704.1"/>
</dbReference>
<dbReference type="eggNOG" id="COG1721">
    <property type="taxonomic scope" value="Bacteria"/>
</dbReference>
<accession>K0IZZ6</accession>
<proteinExistence type="predicted"/>
<dbReference type="EMBL" id="AP012050">
    <property type="protein sequence ID" value="BAM46522.1"/>
    <property type="molecule type" value="Genomic_DNA"/>
</dbReference>
<gene>
    <name evidence="3" type="ordered locus">AXY_03900</name>
</gene>
<evidence type="ECO:0000313" key="3">
    <source>
        <dbReference type="EMBL" id="BAM46522.1"/>
    </source>
</evidence>
<protein>
    <recommendedName>
        <fullName evidence="2">DUF58 domain-containing protein</fullName>
    </recommendedName>
</protein>
<evidence type="ECO:0000259" key="2">
    <source>
        <dbReference type="Pfam" id="PF01882"/>
    </source>
</evidence>
<keyword evidence="1" id="KW-1133">Transmembrane helix</keyword>
<keyword evidence="1" id="KW-0812">Transmembrane</keyword>
<feature type="domain" description="DUF58" evidence="2">
    <location>
        <begin position="220"/>
        <end position="389"/>
    </location>
</feature>
<dbReference type="STRING" id="698758.AXY_03900"/>
<feature type="transmembrane region" description="Helical" evidence="1">
    <location>
        <begin position="33"/>
        <end position="53"/>
    </location>
</feature>
<dbReference type="Proteomes" id="UP000006294">
    <property type="component" value="Chromosome"/>
</dbReference>